<organism evidence="1 2">
    <name type="scientific">Paenarthrobacter aromaticivorans</name>
    <dbReference type="NCBI Taxonomy" id="2849150"/>
    <lineage>
        <taxon>Bacteria</taxon>
        <taxon>Bacillati</taxon>
        <taxon>Actinomycetota</taxon>
        <taxon>Actinomycetes</taxon>
        <taxon>Micrococcales</taxon>
        <taxon>Micrococcaceae</taxon>
        <taxon>Paenarthrobacter</taxon>
    </lineage>
</organism>
<keyword evidence="2" id="KW-1185">Reference proteome</keyword>
<comment type="caution">
    <text evidence="1">The sequence shown here is derived from an EMBL/GenBank/DDBJ whole genome shotgun (WGS) entry which is preliminary data.</text>
</comment>
<accession>A0ABS6IC18</accession>
<evidence type="ECO:0008006" key="3">
    <source>
        <dbReference type="Google" id="ProtNLM"/>
    </source>
</evidence>
<evidence type="ECO:0000313" key="2">
    <source>
        <dbReference type="Proteomes" id="UP000824166"/>
    </source>
</evidence>
<proteinExistence type="predicted"/>
<protein>
    <recommendedName>
        <fullName evidence="3">Phage tail protein</fullName>
    </recommendedName>
</protein>
<evidence type="ECO:0000313" key="1">
    <source>
        <dbReference type="EMBL" id="MBU8868629.1"/>
    </source>
</evidence>
<dbReference type="RefSeq" id="WP_216926751.1">
    <property type="nucleotide sequence ID" value="NZ_JAHOPC010000016.1"/>
</dbReference>
<name>A0ABS6IC18_9MICC</name>
<gene>
    <name evidence="1" type="ORF">KSW38_20260</name>
</gene>
<dbReference type="EMBL" id="JAHOPC010000016">
    <property type="protein sequence ID" value="MBU8868629.1"/>
    <property type="molecule type" value="Genomic_DNA"/>
</dbReference>
<dbReference type="Proteomes" id="UP000824166">
    <property type="component" value="Unassembled WGS sequence"/>
</dbReference>
<sequence length="178" mass="18808">MPQESKLLRVLPEVFQVAADTSSPLQALLAVAEDMHGPVRQVLDRIHTVPDPGRAPSSLIPFLSRWVDLDWLTLPGPQGGAGSGTIPGTGAIPISRQRDLIAAAAQLSARRGTVDGLTRFLHLATGVPGFEVESVPGAFHIRVLVPAEAGGQLELIQRIVKGMKPAHVTDEVTVQANG</sequence>
<reference evidence="1 2" key="1">
    <citation type="submission" date="2021-06" db="EMBL/GenBank/DDBJ databases">
        <authorList>
            <person name="Jeong J.W."/>
        </authorList>
    </citation>
    <scope>NUCLEOTIDE SEQUENCE [LARGE SCALE GENOMIC DNA]</scope>
    <source>
        <strain evidence="1 2">MMS21-TAE1-1</strain>
    </source>
</reference>